<dbReference type="Gene3D" id="1.10.150.320">
    <property type="entry name" value="Photosystem II 12 kDa extrinsic protein"/>
    <property type="match status" value="1"/>
</dbReference>
<dbReference type="Pfam" id="PF03732">
    <property type="entry name" value="Retrotrans_gag"/>
    <property type="match status" value="1"/>
</dbReference>
<dbReference type="EMBL" id="UYJE01003712">
    <property type="protein sequence ID" value="VDI21733.1"/>
    <property type="molecule type" value="Genomic_DNA"/>
</dbReference>
<dbReference type="InterPro" id="IPR005162">
    <property type="entry name" value="Retrotrans_gag_dom"/>
</dbReference>
<gene>
    <name evidence="4" type="ORF">MGAL_10B048062</name>
</gene>
<accession>A0A8B6DKN6</accession>
<sequence>MAKPININKANFTQLKAIKKIGETRALAIIAKREEDGLLNLDNLKEIPEAPQSLWTALLNEKIICFEDPEESDEGQEVLKNTIESLRHKILSVEKSRDDMAETFQTKIEKISEQSKAHIEEQRLMFEQQRDVYTKQKQEQIEQMKEMIKSQNEEIKDIHEYSKKIQTQLQQKETLLKVEKVIAEKEEKSSPVQLLKGKYNANDHKHSDYGGPTAPKMSTYDGRNDWRPYYLQFSTIADRCKWQSEQRLYKLIECLRDKALKFYSSRPKLVQTNYESLCKKMEERFGRKEPPHIVRRLLQDLKQEQEESLEEFAERAQELATDGYPDTPDNFVQTLATDAFLKGCVDKRAALTAMDKNPDALDQAVQYVRSAVANQKVIMGTRRAEIKRVSFMEQNDENEDTQETSVRAIMKSDEGTNKMNVFEKRLQKTEDDLLETKIMVKKVLSIVSQNMRSRSPQRTDRAFSPQRRYNSPARVHPVLMKSIKIRYNESKYPINNYTSTDINNKAPTKQADHSHSRTIQNGDRSQADQSHSRTIQNGDRSQAKGEQSKPVVNNSQNKTVQQNTKQSTYKSNSKAPPPNTTKNDVKKQEPPKDNKNYSNHDSVRSSTPKDNKAAPPSKSPTDRRSVSPAKSPVNNKAASPAKSPSPTKDKKDPTPHEEHQVDITKDKLCC</sequence>
<name>A0A8B6DKN6_MYTGA</name>
<reference evidence="4" key="1">
    <citation type="submission" date="2018-11" db="EMBL/GenBank/DDBJ databases">
        <authorList>
            <person name="Alioto T."/>
            <person name="Alioto T."/>
        </authorList>
    </citation>
    <scope>NUCLEOTIDE SEQUENCE</scope>
</reference>
<feature type="compositionally biased region" description="Polar residues" evidence="2">
    <location>
        <begin position="494"/>
        <end position="507"/>
    </location>
</feature>
<dbReference type="Proteomes" id="UP000596742">
    <property type="component" value="Unassembled WGS sequence"/>
</dbReference>
<feature type="region of interest" description="Disordered" evidence="2">
    <location>
        <begin position="450"/>
        <end position="474"/>
    </location>
</feature>
<keyword evidence="1" id="KW-0175">Coiled coil</keyword>
<evidence type="ECO:0000313" key="4">
    <source>
        <dbReference type="EMBL" id="VDI21733.1"/>
    </source>
</evidence>
<feature type="region of interest" description="Disordered" evidence="2">
    <location>
        <begin position="494"/>
        <end position="670"/>
    </location>
</feature>
<feature type="domain" description="Retrotransposon gag" evidence="3">
    <location>
        <begin position="253"/>
        <end position="322"/>
    </location>
</feature>
<feature type="compositionally biased region" description="Basic and acidic residues" evidence="2">
    <location>
        <begin position="601"/>
        <end position="612"/>
    </location>
</feature>
<organism evidence="4 5">
    <name type="scientific">Mytilus galloprovincialis</name>
    <name type="common">Mediterranean mussel</name>
    <dbReference type="NCBI Taxonomy" id="29158"/>
    <lineage>
        <taxon>Eukaryota</taxon>
        <taxon>Metazoa</taxon>
        <taxon>Spiralia</taxon>
        <taxon>Lophotrochozoa</taxon>
        <taxon>Mollusca</taxon>
        <taxon>Bivalvia</taxon>
        <taxon>Autobranchia</taxon>
        <taxon>Pteriomorphia</taxon>
        <taxon>Mytilida</taxon>
        <taxon>Mytiloidea</taxon>
        <taxon>Mytilidae</taxon>
        <taxon>Mytilinae</taxon>
        <taxon>Mytilus</taxon>
    </lineage>
</organism>
<proteinExistence type="predicted"/>
<dbReference type="PANTHER" id="PTHR45823">
    <property type="entry name" value="T-SNARE COILED-COIL HOMOLOGY DOMAIN-CONTAINING PROTEIN"/>
    <property type="match status" value="1"/>
</dbReference>
<feature type="compositionally biased region" description="Polar residues" evidence="2">
    <location>
        <begin position="550"/>
        <end position="574"/>
    </location>
</feature>
<feature type="compositionally biased region" description="Polar residues" evidence="2">
    <location>
        <begin position="517"/>
        <end position="540"/>
    </location>
</feature>
<dbReference type="SUPFAM" id="SSF47781">
    <property type="entry name" value="RuvA domain 2-like"/>
    <property type="match status" value="1"/>
</dbReference>
<feature type="compositionally biased region" description="Low complexity" evidence="2">
    <location>
        <begin position="636"/>
        <end position="646"/>
    </location>
</feature>
<evidence type="ECO:0000259" key="3">
    <source>
        <dbReference type="Pfam" id="PF03732"/>
    </source>
</evidence>
<evidence type="ECO:0000256" key="1">
    <source>
        <dbReference type="SAM" id="Coils"/>
    </source>
</evidence>
<dbReference type="OrthoDB" id="6133082at2759"/>
<feature type="coiled-coil region" evidence="1">
    <location>
        <begin position="134"/>
        <end position="161"/>
    </location>
</feature>
<feature type="compositionally biased region" description="Basic and acidic residues" evidence="2">
    <location>
        <begin position="583"/>
        <end position="595"/>
    </location>
</feature>
<keyword evidence="5" id="KW-1185">Reference proteome</keyword>
<dbReference type="AlphaFoldDB" id="A0A8B6DKN6"/>
<evidence type="ECO:0000313" key="5">
    <source>
        <dbReference type="Proteomes" id="UP000596742"/>
    </source>
</evidence>
<dbReference type="PANTHER" id="PTHR45823:SF1">
    <property type="entry name" value="T-SNARE COILED-COIL HOMOLOGY DOMAIN-CONTAINING PROTEIN"/>
    <property type="match status" value="1"/>
</dbReference>
<protein>
    <recommendedName>
        <fullName evidence="3">Retrotransposon gag domain-containing protein</fullName>
    </recommendedName>
</protein>
<dbReference type="InterPro" id="IPR010994">
    <property type="entry name" value="RuvA_2-like"/>
</dbReference>
<comment type="caution">
    <text evidence="4">The sequence shown here is derived from an EMBL/GenBank/DDBJ whole genome shotgun (WGS) entry which is preliminary data.</text>
</comment>
<feature type="coiled-coil region" evidence="1">
    <location>
        <begin position="295"/>
        <end position="322"/>
    </location>
</feature>
<feature type="compositionally biased region" description="Basic and acidic residues" evidence="2">
    <location>
        <begin position="647"/>
        <end position="670"/>
    </location>
</feature>
<evidence type="ECO:0000256" key="2">
    <source>
        <dbReference type="SAM" id="MobiDB-lite"/>
    </source>
</evidence>